<evidence type="ECO:0000256" key="1">
    <source>
        <dbReference type="ARBA" id="ARBA00009477"/>
    </source>
</evidence>
<dbReference type="Proteomes" id="UP000325286">
    <property type="component" value="Chromosome"/>
</dbReference>
<reference evidence="4 5" key="1">
    <citation type="submission" date="2019-08" db="EMBL/GenBank/DDBJ databases">
        <title>Deep-cultivation of Planctomycetes and their phenomic and genomic characterization uncovers novel biology.</title>
        <authorList>
            <person name="Wiegand S."/>
            <person name="Jogler M."/>
            <person name="Boedeker C."/>
            <person name="Pinto D."/>
            <person name="Vollmers J."/>
            <person name="Rivas-Marin E."/>
            <person name="Kohn T."/>
            <person name="Peeters S.H."/>
            <person name="Heuer A."/>
            <person name="Rast P."/>
            <person name="Oberbeckmann S."/>
            <person name="Bunk B."/>
            <person name="Jeske O."/>
            <person name="Meyerdierks A."/>
            <person name="Storesund J.E."/>
            <person name="Kallscheuer N."/>
            <person name="Luecker S."/>
            <person name="Lage O.M."/>
            <person name="Pohl T."/>
            <person name="Merkel B.J."/>
            <person name="Hornburger P."/>
            <person name="Mueller R.-W."/>
            <person name="Bruemmer F."/>
            <person name="Labrenz M."/>
            <person name="Spormann A.M."/>
            <person name="Op den Camp H."/>
            <person name="Overmann J."/>
            <person name="Amann R."/>
            <person name="Jetten M.S.M."/>
            <person name="Mascher T."/>
            <person name="Medema M.H."/>
            <person name="Devos D.P."/>
            <person name="Kaster A.-K."/>
            <person name="Ovreas L."/>
            <person name="Rohde M."/>
            <person name="Galperin M.Y."/>
            <person name="Jogler C."/>
        </authorList>
    </citation>
    <scope>NUCLEOTIDE SEQUENCE [LARGE SCALE GENOMIC DNA]</scope>
    <source>
        <strain evidence="4 5">UC8</strain>
    </source>
</reference>
<dbReference type="NCBIfam" id="TIGR01730">
    <property type="entry name" value="RND_mfp"/>
    <property type="match status" value="1"/>
</dbReference>
<name>A0A5B9QRR6_9BACT</name>
<organism evidence="4 5">
    <name type="scientific">Roseimaritima ulvae</name>
    <dbReference type="NCBI Taxonomy" id="980254"/>
    <lineage>
        <taxon>Bacteria</taxon>
        <taxon>Pseudomonadati</taxon>
        <taxon>Planctomycetota</taxon>
        <taxon>Planctomycetia</taxon>
        <taxon>Pirellulales</taxon>
        <taxon>Pirellulaceae</taxon>
        <taxon>Roseimaritima</taxon>
    </lineage>
</organism>
<comment type="similarity">
    <text evidence="1">Belongs to the membrane fusion protein (MFP) (TC 8.A.1) family.</text>
</comment>
<dbReference type="Gene3D" id="2.40.30.170">
    <property type="match status" value="1"/>
</dbReference>
<dbReference type="Pfam" id="PF25954">
    <property type="entry name" value="Beta-barrel_RND_2"/>
    <property type="match status" value="1"/>
</dbReference>
<dbReference type="KEGG" id="rul:UC8_20390"/>
<gene>
    <name evidence="4" type="primary">mdtA_2</name>
    <name evidence="4" type="ORF">UC8_20390</name>
</gene>
<protein>
    <submittedName>
        <fullName evidence="4">Multidrug resistance protein MdtA</fullName>
    </submittedName>
</protein>
<dbReference type="InterPro" id="IPR058625">
    <property type="entry name" value="MdtA-like_BSH"/>
</dbReference>
<accession>A0A5B9QRR6</accession>
<evidence type="ECO:0000313" key="5">
    <source>
        <dbReference type="Proteomes" id="UP000325286"/>
    </source>
</evidence>
<dbReference type="OrthoDB" id="252309at2"/>
<feature type="domain" description="CusB-like beta-barrel" evidence="3">
    <location>
        <begin position="272"/>
        <end position="338"/>
    </location>
</feature>
<dbReference type="EMBL" id="CP042914">
    <property type="protein sequence ID" value="QEG40035.1"/>
    <property type="molecule type" value="Genomic_DNA"/>
</dbReference>
<dbReference type="Gene3D" id="1.10.287.470">
    <property type="entry name" value="Helix hairpin bin"/>
    <property type="match status" value="1"/>
</dbReference>
<dbReference type="AlphaFoldDB" id="A0A5B9QRR6"/>
<evidence type="ECO:0000313" key="4">
    <source>
        <dbReference type="EMBL" id="QEG40035.1"/>
    </source>
</evidence>
<dbReference type="GO" id="GO:1990281">
    <property type="term" value="C:efflux pump complex"/>
    <property type="evidence" value="ECO:0007669"/>
    <property type="project" value="TreeGrafter"/>
</dbReference>
<proteinExistence type="inferred from homology"/>
<evidence type="ECO:0000259" key="2">
    <source>
        <dbReference type="Pfam" id="PF25917"/>
    </source>
</evidence>
<dbReference type="InterPro" id="IPR058792">
    <property type="entry name" value="Beta-barrel_RND_2"/>
</dbReference>
<evidence type="ECO:0000259" key="3">
    <source>
        <dbReference type="Pfam" id="PF25954"/>
    </source>
</evidence>
<dbReference type="PANTHER" id="PTHR30469">
    <property type="entry name" value="MULTIDRUG RESISTANCE PROTEIN MDTA"/>
    <property type="match status" value="1"/>
</dbReference>
<keyword evidence="5" id="KW-1185">Reference proteome</keyword>
<dbReference type="Gene3D" id="2.40.50.100">
    <property type="match status" value="1"/>
</dbReference>
<dbReference type="RefSeq" id="WP_068140038.1">
    <property type="nucleotide sequence ID" value="NZ_CP042914.1"/>
</dbReference>
<dbReference type="InterPro" id="IPR006143">
    <property type="entry name" value="RND_pump_MFP"/>
</dbReference>
<dbReference type="Gene3D" id="2.40.420.20">
    <property type="match status" value="1"/>
</dbReference>
<dbReference type="Pfam" id="PF25917">
    <property type="entry name" value="BSH_RND"/>
    <property type="match status" value="1"/>
</dbReference>
<feature type="domain" description="Multidrug resistance protein MdtA-like barrel-sandwich hybrid" evidence="2">
    <location>
        <begin position="84"/>
        <end position="261"/>
    </location>
</feature>
<dbReference type="GO" id="GO:0015562">
    <property type="term" value="F:efflux transmembrane transporter activity"/>
    <property type="evidence" value="ECO:0007669"/>
    <property type="project" value="TreeGrafter"/>
</dbReference>
<dbReference type="SUPFAM" id="SSF111369">
    <property type="entry name" value="HlyD-like secretion proteins"/>
    <property type="match status" value="2"/>
</dbReference>
<sequence>MMQNGQSNIAMQTPAILLHLHRPLLLIATLLLCAGCGAEPKQEVRPTAGKQETLKADVYTVTRKSWPAIVRSQGSLHADEESVVGAKVAGRVAKVHVDLGDFVEVGTPIVTLDREEFVLQLSQAEAQLQQARAAVGLRSDDAVADLSPENSPPVREQRAIWEQAKSDVTRAESLRNQSAIAEGEYDQVVAAERVAEARYASAINSVHEKIATIGVREAEASLARQQLHDSIIVAPLDGLIQQREVAIGSYVQAGQAIAKVVRNHPLRFRGTVPERFAQALRVGQEVELQLESIATPLTTQVTRISPILDQRSRALMFEAEVDNSDRQIRTGLFAEAALVIDPEATAVVIPESAIVEFAGTQKVWKVVDGMAGEQQVLVGGRRDDQLEIIEGLEVDDVILLDGSKGRVAKVIPASPQLANLDRSFP</sequence>